<dbReference type="PANTHER" id="PTHR40074:SF2">
    <property type="entry name" value="O-ACETYLTRANSFERASE WECH"/>
    <property type="match status" value="1"/>
</dbReference>
<evidence type="ECO:0000256" key="6">
    <source>
        <dbReference type="ARBA" id="ARBA00023136"/>
    </source>
</evidence>
<feature type="domain" description="Acyltransferase 3" evidence="8">
    <location>
        <begin position="28"/>
        <end position="354"/>
    </location>
</feature>
<name>A0ABY5YDN7_9DEIO</name>
<evidence type="ECO:0000256" key="3">
    <source>
        <dbReference type="ARBA" id="ARBA00022475"/>
    </source>
</evidence>
<feature type="transmembrane region" description="Helical" evidence="7">
    <location>
        <begin position="336"/>
        <end position="361"/>
    </location>
</feature>
<feature type="transmembrane region" description="Helical" evidence="7">
    <location>
        <begin position="297"/>
        <end position="316"/>
    </location>
</feature>
<dbReference type="Proteomes" id="UP001060261">
    <property type="component" value="Chromosome"/>
</dbReference>
<evidence type="ECO:0000313" key="10">
    <source>
        <dbReference type="Proteomes" id="UP001060261"/>
    </source>
</evidence>
<evidence type="ECO:0000256" key="4">
    <source>
        <dbReference type="ARBA" id="ARBA00022692"/>
    </source>
</evidence>
<keyword evidence="5 7" id="KW-1133">Transmembrane helix</keyword>
<proteinExistence type="inferred from homology"/>
<dbReference type="EMBL" id="CP104213">
    <property type="protein sequence ID" value="UWX63041.1"/>
    <property type="molecule type" value="Genomic_DNA"/>
</dbReference>
<comment type="similarity">
    <text evidence="2">Belongs to the acyltransferase 3 family.</text>
</comment>
<dbReference type="RefSeq" id="WP_260559334.1">
    <property type="nucleotide sequence ID" value="NZ_BAABEC010000188.1"/>
</dbReference>
<evidence type="ECO:0000256" key="5">
    <source>
        <dbReference type="ARBA" id="ARBA00022989"/>
    </source>
</evidence>
<keyword evidence="9" id="KW-0012">Acyltransferase</keyword>
<dbReference type="InterPro" id="IPR002656">
    <property type="entry name" value="Acyl_transf_3_dom"/>
</dbReference>
<evidence type="ECO:0000256" key="7">
    <source>
        <dbReference type="SAM" id="Phobius"/>
    </source>
</evidence>
<feature type="transmembrane region" description="Helical" evidence="7">
    <location>
        <begin position="68"/>
        <end position="89"/>
    </location>
</feature>
<evidence type="ECO:0000256" key="1">
    <source>
        <dbReference type="ARBA" id="ARBA00004651"/>
    </source>
</evidence>
<accession>A0ABY5YDN7</accession>
<dbReference type="PANTHER" id="PTHR40074">
    <property type="entry name" value="O-ACETYLTRANSFERASE WECH"/>
    <property type="match status" value="1"/>
</dbReference>
<keyword evidence="3" id="KW-1003">Cell membrane</keyword>
<keyword evidence="9" id="KW-0808">Transferase</keyword>
<reference evidence="9" key="1">
    <citation type="submission" date="2022-09" db="EMBL/GenBank/DDBJ databases">
        <title>genome sequence of Deinococcus rubellus.</title>
        <authorList>
            <person name="Srinivasan S."/>
        </authorList>
    </citation>
    <scope>NUCLEOTIDE SEQUENCE</scope>
    <source>
        <strain evidence="9">Ant6</strain>
    </source>
</reference>
<sequence length="370" mass="41490">MSAPTLNPSEQAAESAGQASRTAALTPVDYFRGLAILEVVLHHASGAARRYAEDGSTVLLFLNILNRVLHFAVPGFLFLSAAVLTRSLLARPDYGRYFWRRVVRGAWPYLLWTVLYLLWSAWLGDRPWDDLLKPDKWQLWLGYGKGNYHLYFLLVALESYLLLPFLLPLARARIRISAALALGLAVQIGIYWANKYYLHLLYPASTVLWYLAPVVLGAAVGGRWSEFQDWWKRRRGRVLLLTAAALVLHLPMALAFLDGLQVSPWLYSASTWAYTTPMALVVLGAGYSLWRRGLARWVGLLGGLSLQIYLIHPAILEGLEHLLPSKSVENLDTVPALPMLLLMVMLSLTVPLGLARLLAWLRLSGVFFGR</sequence>
<protein>
    <submittedName>
        <fullName evidence="9">Acyltransferase</fullName>
    </submittedName>
</protein>
<keyword evidence="10" id="KW-1185">Reference proteome</keyword>
<feature type="transmembrane region" description="Helical" evidence="7">
    <location>
        <begin position="109"/>
        <end position="128"/>
    </location>
</feature>
<dbReference type="Pfam" id="PF01757">
    <property type="entry name" value="Acyl_transf_3"/>
    <property type="match status" value="1"/>
</dbReference>
<feature type="transmembrane region" description="Helical" evidence="7">
    <location>
        <begin position="200"/>
        <end position="224"/>
    </location>
</feature>
<feature type="transmembrane region" description="Helical" evidence="7">
    <location>
        <begin position="269"/>
        <end position="290"/>
    </location>
</feature>
<keyword evidence="4 7" id="KW-0812">Transmembrane</keyword>
<feature type="transmembrane region" description="Helical" evidence="7">
    <location>
        <begin position="174"/>
        <end position="194"/>
    </location>
</feature>
<evidence type="ECO:0000259" key="8">
    <source>
        <dbReference type="Pfam" id="PF01757"/>
    </source>
</evidence>
<comment type="subcellular location">
    <subcellularLocation>
        <location evidence="1">Cell membrane</location>
        <topology evidence="1">Multi-pass membrane protein</topology>
    </subcellularLocation>
</comment>
<gene>
    <name evidence="9" type="ORF">N0D28_09730</name>
</gene>
<feature type="transmembrane region" description="Helical" evidence="7">
    <location>
        <begin position="236"/>
        <end position="257"/>
    </location>
</feature>
<dbReference type="GO" id="GO:0016746">
    <property type="term" value="F:acyltransferase activity"/>
    <property type="evidence" value="ECO:0007669"/>
    <property type="project" value="UniProtKB-KW"/>
</dbReference>
<evidence type="ECO:0000313" key="9">
    <source>
        <dbReference type="EMBL" id="UWX63041.1"/>
    </source>
</evidence>
<evidence type="ECO:0000256" key="2">
    <source>
        <dbReference type="ARBA" id="ARBA00007400"/>
    </source>
</evidence>
<feature type="transmembrane region" description="Helical" evidence="7">
    <location>
        <begin position="148"/>
        <end position="167"/>
    </location>
</feature>
<keyword evidence="6 7" id="KW-0472">Membrane</keyword>
<organism evidence="9 10">
    <name type="scientific">Deinococcus rubellus</name>
    <dbReference type="NCBI Taxonomy" id="1889240"/>
    <lineage>
        <taxon>Bacteria</taxon>
        <taxon>Thermotogati</taxon>
        <taxon>Deinococcota</taxon>
        <taxon>Deinococci</taxon>
        <taxon>Deinococcales</taxon>
        <taxon>Deinococcaceae</taxon>
        <taxon>Deinococcus</taxon>
    </lineage>
</organism>